<sequence length="705" mass="80732">MNRFTIRILQRVALLILCHMSAYSYAQNKQIATQNAALTIDNQGVLTIQSKTNGEISVSTPIKKLWKLTLKNEKETNDFGVKNYDFEPSQEVEINQKVNEITLTYNQVKQGSRVVPVKAVFKIYVKNETFCFSASLSNTDKEWLLRELTYPIFTDIKTKNNLANVYLPSGLGQRFEDPASFGKKSFDYPSGRGTMQWFSINTFNAGLYIANHDASRSKKQFNVSYSNEAKSFNASVTFPIFKNDFDMPEVVVTIYQGKWHEAAKRYRSWYDSQFKLPEIPAWVKQESGWLLAILKQQNGYVMWKYHELDQLCDIAEKNGFKTIGLFGWANGGHDYLYPNYIPDDLLGGRPALKAAIERAHKRGFKIVVYANGTLIDAGTEYYRYEGNNTIALKEDKSAYTSSIRKYNSATPVVFTEASYSSKVWRKTMLDLALQAHELGADGILYDQVGVKQALLNFSKIQDHTLPQESGTKFRYLMMNEIRTTLKKLNPEFVVMTEGVNDGVFTDIDYFHGWGDGTYPDANAFPSLFKYTFPELVKTQRHSSPMLPRYHANFATVTGQRHEIETRWEADVNYLKNGKLPDENSYKDEAYFAPNPKSINEIPADVATKYLHDLIKFETENGEFFRTGKFIDEEGFTVTGQDIMAKGFQNGNRLGIVVWNQHNTEKRPFQIEISGFQLNESKEPESDNKEKALKPNSIRLLIYSKK</sequence>
<protein>
    <recommendedName>
        <fullName evidence="2">DUF6259 domain-containing protein</fullName>
    </recommendedName>
</protein>
<dbReference type="Proteomes" id="UP000000493">
    <property type="component" value="Chromosome"/>
</dbReference>
<accession>A0A7U3ZJM4</accession>
<dbReference type="InterPro" id="IPR046226">
    <property type="entry name" value="DUF6259"/>
</dbReference>
<organism evidence="3 4">
    <name type="scientific">Runella slithyformis (strain ATCC 29530 / DSM 19594 / LMG 11500 / NCIMB 11436 / LSU 4)</name>
    <dbReference type="NCBI Taxonomy" id="761193"/>
    <lineage>
        <taxon>Bacteria</taxon>
        <taxon>Pseudomonadati</taxon>
        <taxon>Bacteroidota</taxon>
        <taxon>Cytophagia</taxon>
        <taxon>Cytophagales</taxon>
        <taxon>Spirosomataceae</taxon>
        <taxon>Runella</taxon>
    </lineage>
</organism>
<feature type="signal peptide" evidence="1">
    <location>
        <begin position="1"/>
        <end position="26"/>
    </location>
</feature>
<keyword evidence="4" id="KW-1185">Reference proteome</keyword>
<gene>
    <name evidence="3" type="ordered locus">Runsl_1916</name>
</gene>
<reference evidence="4" key="1">
    <citation type="submission" date="2011-06" db="EMBL/GenBank/DDBJ databases">
        <title>The complete genome of chromosome of Runella slithyformis DSM 19594.</title>
        <authorList>
            <consortium name="US DOE Joint Genome Institute (JGI-PGF)"/>
            <person name="Lucas S."/>
            <person name="Han J."/>
            <person name="Lapidus A."/>
            <person name="Bruce D."/>
            <person name="Goodwin L."/>
            <person name="Pitluck S."/>
            <person name="Peters L."/>
            <person name="Kyrpides N."/>
            <person name="Mavromatis K."/>
            <person name="Ivanova N."/>
            <person name="Ovchinnikova G."/>
            <person name="Zhang X."/>
            <person name="Misra M."/>
            <person name="Detter J.C."/>
            <person name="Tapia R."/>
            <person name="Han C."/>
            <person name="Land M."/>
            <person name="Hauser L."/>
            <person name="Markowitz V."/>
            <person name="Cheng J.-F."/>
            <person name="Hugenholtz P."/>
            <person name="Woyke T."/>
            <person name="Wu D."/>
            <person name="Tindall B."/>
            <person name="Faehrich R."/>
            <person name="Brambilla E."/>
            <person name="Klenk H.-P."/>
            <person name="Eisen J.A."/>
        </authorList>
    </citation>
    <scope>NUCLEOTIDE SEQUENCE [LARGE SCALE GENOMIC DNA]</scope>
    <source>
        <strain evidence="4">ATCC 29530 / DSM 19594 / LMG 11500 / NCIMB 11436 / LSU 4</strain>
    </source>
</reference>
<keyword evidence="1" id="KW-0732">Signal</keyword>
<feature type="domain" description="DUF6259" evidence="2">
    <location>
        <begin position="249"/>
        <end position="513"/>
    </location>
</feature>
<dbReference type="CDD" id="cd00551">
    <property type="entry name" value="AmyAc_family"/>
    <property type="match status" value="1"/>
</dbReference>
<dbReference type="SUPFAM" id="SSF51445">
    <property type="entry name" value="(Trans)glycosidases"/>
    <property type="match status" value="1"/>
</dbReference>
<dbReference type="Gene3D" id="3.20.20.80">
    <property type="entry name" value="Glycosidases"/>
    <property type="match status" value="1"/>
</dbReference>
<evidence type="ECO:0000313" key="4">
    <source>
        <dbReference type="Proteomes" id="UP000000493"/>
    </source>
</evidence>
<dbReference type="Pfam" id="PF19773">
    <property type="entry name" value="DUF6259"/>
    <property type="match status" value="1"/>
</dbReference>
<name>A0A7U3ZJM4_RUNSL</name>
<reference evidence="3 4" key="2">
    <citation type="journal article" date="2012" name="Stand. Genomic Sci.">
        <title>Complete genome sequence of the aquatic bacterium Runella slithyformis type strain (LSU 4(T)).</title>
        <authorList>
            <person name="Copeland A."/>
            <person name="Zhang X."/>
            <person name="Misra M."/>
            <person name="Lapidus A."/>
            <person name="Nolan M."/>
            <person name="Lucas S."/>
            <person name="Deshpande S."/>
            <person name="Cheng J.F."/>
            <person name="Tapia R."/>
            <person name="Goodwin L.A."/>
            <person name="Pitluck S."/>
            <person name="Liolios K."/>
            <person name="Pagani I."/>
            <person name="Ivanova N."/>
            <person name="Mikhailova N."/>
            <person name="Pati A."/>
            <person name="Chen A."/>
            <person name="Palaniappan K."/>
            <person name="Land M."/>
            <person name="Hauser L."/>
            <person name="Pan C."/>
            <person name="Jeffries C.D."/>
            <person name="Detter J.C."/>
            <person name="Brambilla E.M."/>
            <person name="Rohde M."/>
            <person name="Djao O.D."/>
            <person name="Goker M."/>
            <person name="Sikorski J."/>
            <person name="Tindall B.J."/>
            <person name="Woyke T."/>
            <person name="Bristow J."/>
            <person name="Eisen J.A."/>
            <person name="Markowitz V."/>
            <person name="Hugenholtz P."/>
            <person name="Kyrpides N.C."/>
            <person name="Klenk H.P."/>
            <person name="Mavromatis K."/>
        </authorList>
    </citation>
    <scope>NUCLEOTIDE SEQUENCE [LARGE SCALE GENOMIC DNA]</scope>
    <source>
        <strain evidence="4">ATCC 29530 / DSM 19594 / LMG 11500 / NCIMB 11436 / LSU 4</strain>
    </source>
</reference>
<dbReference type="AlphaFoldDB" id="A0A7U3ZJM4"/>
<dbReference type="EMBL" id="CP002859">
    <property type="protein sequence ID" value="AEI48340.1"/>
    <property type="molecule type" value="Genomic_DNA"/>
</dbReference>
<evidence type="ECO:0000313" key="3">
    <source>
        <dbReference type="EMBL" id="AEI48340.1"/>
    </source>
</evidence>
<evidence type="ECO:0000259" key="2">
    <source>
        <dbReference type="Pfam" id="PF19773"/>
    </source>
</evidence>
<dbReference type="InterPro" id="IPR017853">
    <property type="entry name" value="GH"/>
</dbReference>
<feature type="chain" id="PRO_5030606536" description="DUF6259 domain-containing protein" evidence="1">
    <location>
        <begin position="27"/>
        <end position="705"/>
    </location>
</feature>
<dbReference type="KEGG" id="rsi:Runsl_1916"/>
<proteinExistence type="predicted"/>
<evidence type="ECO:0000256" key="1">
    <source>
        <dbReference type="SAM" id="SignalP"/>
    </source>
</evidence>